<name>A0A975GHQ9_9BACT</name>
<dbReference type="KEGG" id="dli:dnl_41610"/>
<organism evidence="1 2">
    <name type="scientific">Desulfonema limicola</name>
    <dbReference type="NCBI Taxonomy" id="45656"/>
    <lineage>
        <taxon>Bacteria</taxon>
        <taxon>Pseudomonadati</taxon>
        <taxon>Thermodesulfobacteriota</taxon>
        <taxon>Desulfobacteria</taxon>
        <taxon>Desulfobacterales</taxon>
        <taxon>Desulfococcaceae</taxon>
        <taxon>Desulfonema</taxon>
    </lineage>
</organism>
<sequence length="44" mass="5541">MLRIYQVNTCRMIRFFMYSPVFLHDSPTIFQYHFNFSDFIDHVY</sequence>
<keyword evidence="2" id="KW-1185">Reference proteome</keyword>
<reference evidence="1" key="1">
    <citation type="journal article" date="2021" name="Microb. Physiol.">
        <title>Proteogenomic Insights into the Physiology of Marine, Sulfate-Reducing, Filamentous Desulfonema limicola and Desulfonema magnum.</title>
        <authorList>
            <person name="Schnaars V."/>
            <person name="Wohlbrand L."/>
            <person name="Scheve S."/>
            <person name="Hinrichs C."/>
            <person name="Reinhardt R."/>
            <person name="Rabus R."/>
        </authorList>
    </citation>
    <scope>NUCLEOTIDE SEQUENCE</scope>
    <source>
        <strain evidence="1">5ac10</strain>
    </source>
</reference>
<proteinExistence type="predicted"/>
<evidence type="ECO:0000313" key="1">
    <source>
        <dbReference type="EMBL" id="QTA81810.1"/>
    </source>
</evidence>
<dbReference type="EMBL" id="CP061799">
    <property type="protein sequence ID" value="QTA81810.1"/>
    <property type="molecule type" value="Genomic_DNA"/>
</dbReference>
<gene>
    <name evidence="1" type="ORF">dnl_41610</name>
</gene>
<protein>
    <submittedName>
        <fullName evidence="1">Uncharacterized protein</fullName>
    </submittedName>
</protein>
<evidence type="ECO:0000313" key="2">
    <source>
        <dbReference type="Proteomes" id="UP000663720"/>
    </source>
</evidence>
<dbReference type="AlphaFoldDB" id="A0A975GHQ9"/>
<dbReference type="Proteomes" id="UP000663720">
    <property type="component" value="Chromosome"/>
</dbReference>
<accession>A0A975GHQ9</accession>